<evidence type="ECO:0000256" key="7">
    <source>
        <dbReference type="ARBA" id="ARBA00022448"/>
    </source>
</evidence>
<keyword evidence="8 19" id="KW-0812">Transmembrane</keyword>
<reference evidence="22 23" key="1">
    <citation type="journal article" date="2020" name="ISME J.">
        <title>Uncovering the hidden diversity of litter-decomposition mechanisms in mushroom-forming fungi.</title>
        <authorList>
            <person name="Floudas D."/>
            <person name="Bentzer J."/>
            <person name="Ahren D."/>
            <person name="Johansson T."/>
            <person name="Persson P."/>
            <person name="Tunlid A."/>
        </authorList>
    </citation>
    <scope>NUCLEOTIDE SEQUENCE [LARGE SCALE GENOMIC DNA]</scope>
    <source>
        <strain evidence="22 23">CBS 406.79</strain>
    </source>
</reference>
<evidence type="ECO:0000256" key="2">
    <source>
        <dbReference type="ARBA" id="ARBA00004358"/>
    </source>
</evidence>
<keyword evidence="7" id="KW-0813">Transport</keyword>
<name>A0A8H5LZU3_9AGAR</name>
<evidence type="ECO:0000256" key="20">
    <source>
        <dbReference type="SAM" id="SignalP"/>
    </source>
</evidence>
<evidence type="ECO:0000256" key="4">
    <source>
        <dbReference type="ARBA" id="ARBA00004614"/>
    </source>
</evidence>
<feature type="region of interest" description="Disordered" evidence="18">
    <location>
        <begin position="341"/>
        <end position="396"/>
    </location>
</feature>
<protein>
    <recommendedName>
        <fullName evidence="6">Autophagy-related protein 27</fullName>
    </recommendedName>
</protein>
<dbReference type="InterPro" id="IPR018939">
    <property type="entry name" value="Autophagy-rel_prot_27"/>
</dbReference>
<evidence type="ECO:0000256" key="18">
    <source>
        <dbReference type="SAM" id="MobiDB-lite"/>
    </source>
</evidence>
<evidence type="ECO:0000256" key="3">
    <source>
        <dbReference type="ARBA" id="ARBA00004472"/>
    </source>
</evidence>
<gene>
    <name evidence="22" type="ORF">D9757_008549</name>
</gene>
<evidence type="ECO:0000256" key="16">
    <source>
        <dbReference type="ARBA" id="ARBA00023157"/>
    </source>
</evidence>
<dbReference type="Proteomes" id="UP000518752">
    <property type="component" value="Unassembled WGS sequence"/>
</dbReference>
<evidence type="ECO:0000256" key="1">
    <source>
        <dbReference type="ARBA" id="ARBA00004304"/>
    </source>
</evidence>
<evidence type="ECO:0000256" key="11">
    <source>
        <dbReference type="ARBA" id="ARBA00022989"/>
    </source>
</evidence>
<evidence type="ECO:0000313" key="23">
    <source>
        <dbReference type="Proteomes" id="UP000518752"/>
    </source>
</evidence>
<evidence type="ECO:0000256" key="6">
    <source>
        <dbReference type="ARBA" id="ARBA00013776"/>
    </source>
</evidence>
<evidence type="ECO:0000256" key="10">
    <source>
        <dbReference type="ARBA" id="ARBA00022927"/>
    </source>
</evidence>
<evidence type="ECO:0000313" key="22">
    <source>
        <dbReference type="EMBL" id="KAF5375607.1"/>
    </source>
</evidence>
<dbReference type="GO" id="GO:0031966">
    <property type="term" value="C:mitochondrial membrane"/>
    <property type="evidence" value="ECO:0007669"/>
    <property type="project" value="UniProtKB-SubCell"/>
</dbReference>
<dbReference type="InterPro" id="IPR009011">
    <property type="entry name" value="Man6P_isomerase_rcpt-bd_dom_sf"/>
</dbReference>
<evidence type="ECO:0000256" key="14">
    <source>
        <dbReference type="ARBA" id="ARBA00023128"/>
    </source>
</evidence>
<dbReference type="GO" id="GO:0007034">
    <property type="term" value="P:vacuolar transport"/>
    <property type="evidence" value="ECO:0007669"/>
    <property type="project" value="TreeGrafter"/>
</dbReference>
<keyword evidence="9 20" id="KW-0732">Signal</keyword>
<accession>A0A8H5LZU3</accession>
<feature type="chain" id="PRO_5034801382" description="Autophagy-related protein 27" evidence="20">
    <location>
        <begin position="23"/>
        <end position="396"/>
    </location>
</feature>
<evidence type="ECO:0000256" key="8">
    <source>
        <dbReference type="ARBA" id="ARBA00022692"/>
    </source>
</evidence>
<sequence length="396" mass="43915">MLFCSPWCCVLLLTLLSTAVKSAPAEDAECTIHADGKYYDLRPLRASNDYEISTENGHKILLNVCKPISTEMWGLKVPNAENVGGVIRKDHGDFSIGEKNTTLAMSEGNPKLVLKNGSNCKTSDAKAETEIQFQCDTTELGSGSPRLKTRWPSDNQDDLACFFLIEWKTHYACPTGERGGPWGFFAILAIFIAVLVMLYLVLGTLYNRYILNLRGFDQIPQFSLEAMKYHSREALDWFRDLMSQFYEGSQRSGWGGNVPRSWGGARGGSQVGTGGGFRRPNPELLQQRICSVNKLKSMLVQGDQKRCPMRKIRELPTRPEPLPVKKFEPAPSTADERTFMLGDTDEEDEVFGTTPITGGSNASASRSSSPYSDSDQEKTIAQLRGRDQGAEGSIRL</sequence>
<dbReference type="GO" id="GO:0034045">
    <property type="term" value="C:phagophore assembly site membrane"/>
    <property type="evidence" value="ECO:0007669"/>
    <property type="project" value="UniProtKB-SubCell"/>
</dbReference>
<keyword evidence="10" id="KW-0653">Protein transport</keyword>
<dbReference type="GO" id="GO:0015031">
    <property type="term" value="P:protein transport"/>
    <property type="evidence" value="ECO:0007669"/>
    <property type="project" value="UniProtKB-KW"/>
</dbReference>
<dbReference type="PANTHER" id="PTHR15071">
    <property type="entry name" value="MANNOSE-6-PHOSPHATE RECEPTOR FAMILY MEMBER"/>
    <property type="match status" value="1"/>
</dbReference>
<dbReference type="Pfam" id="PF09451">
    <property type="entry name" value="ATG27"/>
    <property type="match status" value="1"/>
</dbReference>
<keyword evidence="11 19" id="KW-1133">Transmembrane helix</keyword>
<comment type="similarity">
    <text evidence="5">Belongs to the ATG27 family.</text>
</comment>
<dbReference type="OrthoDB" id="4504960at2759"/>
<evidence type="ECO:0000259" key="21">
    <source>
        <dbReference type="PROSITE" id="PS51914"/>
    </source>
</evidence>
<evidence type="ECO:0000256" key="5">
    <source>
        <dbReference type="ARBA" id="ARBA00005363"/>
    </source>
</evidence>
<dbReference type="SUPFAM" id="SSF50911">
    <property type="entry name" value="Mannose 6-phosphate receptor domain"/>
    <property type="match status" value="1"/>
</dbReference>
<dbReference type="GO" id="GO:0005770">
    <property type="term" value="C:late endosome"/>
    <property type="evidence" value="ECO:0007669"/>
    <property type="project" value="TreeGrafter"/>
</dbReference>
<dbReference type="GO" id="GO:0006914">
    <property type="term" value="P:autophagy"/>
    <property type="evidence" value="ECO:0007669"/>
    <property type="project" value="UniProtKB-KW"/>
</dbReference>
<dbReference type="GO" id="GO:0000139">
    <property type="term" value="C:Golgi membrane"/>
    <property type="evidence" value="ECO:0007669"/>
    <property type="project" value="UniProtKB-SubCell"/>
</dbReference>
<keyword evidence="16" id="KW-1015">Disulfide bond</keyword>
<dbReference type="GO" id="GO:0010008">
    <property type="term" value="C:endosome membrane"/>
    <property type="evidence" value="ECO:0007669"/>
    <property type="project" value="UniProtKB-SubCell"/>
</dbReference>
<organism evidence="22 23">
    <name type="scientific">Collybiopsis confluens</name>
    <dbReference type="NCBI Taxonomy" id="2823264"/>
    <lineage>
        <taxon>Eukaryota</taxon>
        <taxon>Fungi</taxon>
        <taxon>Dikarya</taxon>
        <taxon>Basidiomycota</taxon>
        <taxon>Agaricomycotina</taxon>
        <taxon>Agaricomycetes</taxon>
        <taxon>Agaricomycetidae</taxon>
        <taxon>Agaricales</taxon>
        <taxon>Marasmiineae</taxon>
        <taxon>Omphalotaceae</taxon>
        <taxon>Collybiopsis</taxon>
    </lineage>
</organism>
<keyword evidence="17" id="KW-0968">Cytoplasmic vesicle</keyword>
<evidence type="ECO:0000256" key="12">
    <source>
        <dbReference type="ARBA" id="ARBA00023006"/>
    </source>
</evidence>
<dbReference type="AlphaFoldDB" id="A0A8H5LZU3"/>
<dbReference type="PROSITE" id="PS51914">
    <property type="entry name" value="MRH"/>
    <property type="match status" value="1"/>
</dbReference>
<dbReference type="EMBL" id="JAACJN010000096">
    <property type="protein sequence ID" value="KAF5375607.1"/>
    <property type="molecule type" value="Genomic_DNA"/>
</dbReference>
<evidence type="ECO:0000256" key="9">
    <source>
        <dbReference type="ARBA" id="ARBA00022729"/>
    </source>
</evidence>
<keyword evidence="13" id="KW-0333">Golgi apparatus</keyword>
<keyword evidence="12" id="KW-0072">Autophagy</keyword>
<dbReference type="PANTHER" id="PTHR15071:SF0">
    <property type="entry name" value="MANNOSE 6-PHOSPHATE RECEPTOR-LIKE PROTEIN 1"/>
    <property type="match status" value="1"/>
</dbReference>
<evidence type="ECO:0000256" key="15">
    <source>
        <dbReference type="ARBA" id="ARBA00023136"/>
    </source>
</evidence>
<keyword evidence="23" id="KW-1185">Reference proteome</keyword>
<feature type="region of interest" description="Disordered" evidence="18">
    <location>
        <begin position="316"/>
        <end position="335"/>
    </location>
</feature>
<keyword evidence="14" id="KW-0496">Mitochondrion</keyword>
<comment type="caution">
    <text evidence="22">The sequence shown here is derived from an EMBL/GenBank/DDBJ whole genome shotgun (WGS) entry which is preliminary data.</text>
</comment>
<feature type="signal peptide" evidence="20">
    <location>
        <begin position="1"/>
        <end position="22"/>
    </location>
</feature>
<feature type="transmembrane region" description="Helical" evidence="19">
    <location>
        <begin position="182"/>
        <end position="206"/>
    </location>
</feature>
<comment type="subcellular location">
    <subcellularLocation>
        <location evidence="2">Cytoplasmic vesicle membrane</location>
        <topology evidence="2">Single-pass type I membrane protein</topology>
    </subcellularLocation>
    <subcellularLocation>
        <location evidence="4">Golgi apparatus membrane</location>
        <topology evidence="4">Single-pass type I membrane protein</topology>
    </subcellularLocation>
    <subcellularLocation>
        <location evidence="1">Mitochondrion membrane</location>
        <topology evidence="1">Single-pass membrane protein</topology>
    </subcellularLocation>
    <subcellularLocation>
        <location evidence="3">Preautophagosomal structure membrane</location>
        <topology evidence="3">Single-pass type I membrane protein</topology>
    </subcellularLocation>
</comment>
<keyword evidence="15 19" id="KW-0472">Membrane</keyword>
<feature type="compositionally biased region" description="Low complexity" evidence="18">
    <location>
        <begin position="360"/>
        <end position="373"/>
    </location>
</feature>
<proteinExistence type="inferred from homology"/>
<evidence type="ECO:0000256" key="19">
    <source>
        <dbReference type="SAM" id="Phobius"/>
    </source>
</evidence>
<dbReference type="InterPro" id="IPR044865">
    <property type="entry name" value="MRH_dom"/>
</dbReference>
<evidence type="ECO:0000256" key="13">
    <source>
        <dbReference type="ARBA" id="ARBA00023034"/>
    </source>
</evidence>
<feature type="domain" description="MRH" evidence="21">
    <location>
        <begin position="28"/>
        <end position="175"/>
    </location>
</feature>
<evidence type="ECO:0000256" key="17">
    <source>
        <dbReference type="ARBA" id="ARBA00023329"/>
    </source>
</evidence>
<dbReference type="Gene3D" id="2.70.130.10">
    <property type="entry name" value="Mannose-6-phosphate receptor binding domain"/>
    <property type="match status" value="1"/>
</dbReference>